<dbReference type="EMBL" id="JAGVWF010000038">
    <property type="protein sequence ID" value="MBS3059347.1"/>
    <property type="molecule type" value="Genomic_DNA"/>
</dbReference>
<feature type="compositionally biased region" description="Basic and acidic residues" evidence="7">
    <location>
        <begin position="9"/>
        <end position="49"/>
    </location>
</feature>
<dbReference type="GO" id="GO:0003735">
    <property type="term" value="F:structural constituent of ribosome"/>
    <property type="evidence" value="ECO:0007669"/>
    <property type="project" value="InterPro"/>
</dbReference>
<dbReference type="FunFam" id="3.30.70.330:FF:000532">
    <property type="entry name" value="50S ribosomal protein L23"/>
    <property type="match status" value="1"/>
</dbReference>
<dbReference type="NCBIfam" id="NF011118">
    <property type="entry name" value="PRK14548.1"/>
    <property type="match status" value="1"/>
</dbReference>
<evidence type="ECO:0000313" key="10">
    <source>
        <dbReference type="Proteomes" id="UP000577419"/>
    </source>
</evidence>
<evidence type="ECO:0000256" key="3">
    <source>
        <dbReference type="ARBA" id="ARBA00022884"/>
    </source>
</evidence>
<evidence type="ECO:0000256" key="7">
    <source>
        <dbReference type="SAM" id="MobiDB-lite"/>
    </source>
</evidence>
<dbReference type="GO" id="GO:0005840">
    <property type="term" value="C:ribosome"/>
    <property type="evidence" value="ECO:0007669"/>
    <property type="project" value="UniProtKB-KW"/>
</dbReference>
<accession>A0A7J4IZD1</accession>
<keyword evidence="4 6" id="KW-0689">Ribosomal protein</keyword>
<dbReference type="HAMAP" id="MF_01369_A">
    <property type="entry name" value="Ribosomal_uL23_A"/>
    <property type="match status" value="1"/>
</dbReference>
<evidence type="ECO:0000256" key="4">
    <source>
        <dbReference type="ARBA" id="ARBA00022980"/>
    </source>
</evidence>
<dbReference type="InterPro" id="IPR012678">
    <property type="entry name" value="Ribosomal_uL23/eL15/eS24_sf"/>
</dbReference>
<dbReference type="GO" id="GO:0019843">
    <property type="term" value="F:rRNA binding"/>
    <property type="evidence" value="ECO:0007669"/>
    <property type="project" value="UniProtKB-UniRule"/>
</dbReference>
<keyword evidence="3 6" id="KW-0694">RNA-binding</keyword>
<evidence type="ECO:0000256" key="2">
    <source>
        <dbReference type="ARBA" id="ARBA00022730"/>
    </source>
</evidence>
<dbReference type="EMBL" id="DUFG01000017">
    <property type="protein sequence ID" value="HIH08326.1"/>
    <property type="molecule type" value="Genomic_DNA"/>
</dbReference>
<sequence>MVGKKHEAKKAIQEKKAEKPLAKKKTGKESGAVKEERKPEKQEVKAEKKVDKEQALRAYEVLLHPLITEKAINLIESENKLVFIVKGNASRPQVKKAVEDLYSVKVDNVNILRDSKARKRAFVKINEKFKADEIATKLGVL</sequence>
<evidence type="ECO:0000256" key="5">
    <source>
        <dbReference type="ARBA" id="ARBA00023274"/>
    </source>
</evidence>
<dbReference type="AlphaFoldDB" id="A0A7J4IZD1"/>
<dbReference type="Pfam" id="PF00276">
    <property type="entry name" value="Ribosomal_L23"/>
    <property type="match status" value="1"/>
</dbReference>
<protein>
    <recommendedName>
        <fullName evidence="6">Large ribosomal subunit protein uL23</fullName>
    </recommendedName>
</protein>
<gene>
    <name evidence="6" type="primary">rpl23</name>
    <name evidence="8" type="ORF">HA237_03075</name>
    <name evidence="9" type="ORF">J4224_02885</name>
</gene>
<dbReference type="Proteomes" id="UP000683213">
    <property type="component" value="Unassembled WGS sequence"/>
</dbReference>
<organism evidence="8 10">
    <name type="scientific">Candidatus Iainarchaeum sp</name>
    <dbReference type="NCBI Taxonomy" id="3101447"/>
    <lineage>
        <taxon>Archaea</taxon>
        <taxon>Candidatus Iainarchaeota</taxon>
        <taxon>Candidatus Iainarchaeia</taxon>
        <taxon>Candidatus Iainarchaeales</taxon>
        <taxon>Candidatus Iainarchaeaceae</taxon>
        <taxon>Candidatus Iainarchaeum</taxon>
    </lineage>
</organism>
<dbReference type="Proteomes" id="UP000577419">
    <property type="component" value="Unassembled WGS sequence"/>
</dbReference>
<reference evidence="9" key="3">
    <citation type="submission" date="2021-05" db="EMBL/GenBank/DDBJ databases">
        <title>Protein family content uncovers lineage relationships and bacterial pathway maintenance mechanisms in DPANN archaea.</title>
        <authorList>
            <person name="Castelle C.J."/>
            <person name="Meheust R."/>
            <person name="Jaffe A.L."/>
            <person name="Seitz K."/>
            <person name="Gong X."/>
            <person name="Baker B.J."/>
            <person name="Banfield J.F."/>
        </authorList>
    </citation>
    <scope>NUCLEOTIDE SEQUENCE</scope>
    <source>
        <strain evidence="9">RIFCSPHIGHO2_01_FULL_GW2011_AR10_43_9</strain>
    </source>
</reference>
<comment type="caution">
    <text evidence="8">The sequence shown here is derived from an EMBL/GenBank/DDBJ whole genome shotgun (WGS) entry which is preliminary data.</text>
</comment>
<keyword evidence="5 6" id="KW-0687">Ribonucleoprotein</keyword>
<feature type="region of interest" description="Disordered" evidence="7">
    <location>
        <begin position="1"/>
        <end position="49"/>
    </location>
</feature>
<dbReference type="InterPro" id="IPR012677">
    <property type="entry name" value="Nucleotide-bd_a/b_plait_sf"/>
</dbReference>
<dbReference type="InterPro" id="IPR013025">
    <property type="entry name" value="Ribosomal_uL23-like"/>
</dbReference>
<evidence type="ECO:0000313" key="8">
    <source>
        <dbReference type="EMBL" id="HIH08326.1"/>
    </source>
</evidence>
<evidence type="ECO:0000256" key="6">
    <source>
        <dbReference type="HAMAP-Rule" id="MF_01369"/>
    </source>
</evidence>
<dbReference type="PANTHER" id="PTHR11620">
    <property type="entry name" value="60S RIBOSOMAL PROTEIN L23A"/>
    <property type="match status" value="1"/>
</dbReference>
<dbReference type="Gene3D" id="3.30.70.330">
    <property type="match status" value="1"/>
</dbReference>
<comment type="similarity">
    <text evidence="1 6">Belongs to the universal ribosomal protein uL23 family.</text>
</comment>
<comment type="function">
    <text evidence="6">Binds to 23S rRNA. One of the proteins that surrounds the polypeptide exit tunnel on the outside of the ribosome.</text>
</comment>
<reference evidence="9" key="2">
    <citation type="submission" date="2021-03" db="EMBL/GenBank/DDBJ databases">
        <authorList>
            <person name="Jaffe A."/>
        </authorList>
    </citation>
    <scope>NUCLEOTIDE SEQUENCE</scope>
    <source>
        <strain evidence="9">RIFCSPHIGHO2_01_FULL_GW2011_AR10_43_9</strain>
    </source>
</reference>
<keyword evidence="2 6" id="KW-0699">rRNA-binding</keyword>
<reference evidence="10" key="1">
    <citation type="journal article" date="2020" name="bioRxiv">
        <title>A rank-normalized archaeal taxonomy based on genome phylogeny resolves widespread incomplete and uneven classifications.</title>
        <authorList>
            <person name="Rinke C."/>
            <person name="Chuvochina M."/>
            <person name="Mussig A.J."/>
            <person name="Chaumeil P.-A."/>
            <person name="Waite D.W."/>
            <person name="Whitman W.B."/>
            <person name="Parks D.H."/>
            <person name="Hugenholtz P."/>
        </authorList>
    </citation>
    <scope>NUCLEOTIDE SEQUENCE [LARGE SCALE GENOMIC DNA]</scope>
</reference>
<proteinExistence type="inferred from homology"/>
<dbReference type="GO" id="GO:1990904">
    <property type="term" value="C:ribonucleoprotein complex"/>
    <property type="evidence" value="ECO:0007669"/>
    <property type="project" value="UniProtKB-KW"/>
</dbReference>
<dbReference type="SUPFAM" id="SSF54189">
    <property type="entry name" value="Ribosomal proteins S24e, L23 and L15e"/>
    <property type="match status" value="1"/>
</dbReference>
<evidence type="ECO:0000256" key="1">
    <source>
        <dbReference type="ARBA" id="ARBA00006700"/>
    </source>
</evidence>
<name>A0A7J4IZD1_9ARCH</name>
<comment type="subunit">
    <text evidence="6">Part of the 50S ribosomal subunit. Contacts protein L29.</text>
</comment>
<dbReference type="GO" id="GO:0006412">
    <property type="term" value="P:translation"/>
    <property type="evidence" value="ECO:0007669"/>
    <property type="project" value="UniProtKB-UniRule"/>
</dbReference>
<evidence type="ECO:0000313" key="9">
    <source>
        <dbReference type="EMBL" id="MBS3059347.1"/>
    </source>
</evidence>